<gene>
    <name evidence="1" type="ORF">DCW74_20690</name>
</gene>
<dbReference type="AlphaFoldDB" id="A0A350PA25"/>
<protein>
    <submittedName>
        <fullName evidence="1">Uncharacterized protein</fullName>
    </submittedName>
</protein>
<reference evidence="1 2" key="1">
    <citation type="journal article" date="2018" name="Nat. Biotechnol.">
        <title>A standardized bacterial taxonomy based on genome phylogeny substantially revises the tree of life.</title>
        <authorList>
            <person name="Parks D.H."/>
            <person name="Chuvochina M."/>
            <person name="Waite D.W."/>
            <person name="Rinke C."/>
            <person name="Skarshewski A."/>
            <person name="Chaumeil P.A."/>
            <person name="Hugenholtz P."/>
        </authorList>
    </citation>
    <scope>NUCLEOTIDE SEQUENCE [LARGE SCALE GENOMIC DNA]</scope>
    <source>
        <strain evidence="1">UBA11978</strain>
    </source>
</reference>
<name>A0A350PA25_9ALTE</name>
<comment type="caution">
    <text evidence="1">The sequence shown here is derived from an EMBL/GenBank/DDBJ whole genome shotgun (WGS) entry which is preliminary data.</text>
</comment>
<sequence length="172" mass="19238">MSNPIRELARMTTKSKQIDGMPFGGTAPDVNEVAGALAMRHPETQLKLDKHAYYLARLLYADDSSARARVKAGLLNVMLKAELDVSNTCLLRMINCAIIEIKSPIMRLNRNTGEQEIKPTSKVQLCKRLGIKGNKLPVKISEAYNQVLEQLYLWNSEAISHVRATMREDEAA</sequence>
<dbReference type="RefSeq" id="WP_272965282.1">
    <property type="nucleotide sequence ID" value="NZ_CALBIY010000020.1"/>
</dbReference>
<dbReference type="Proteomes" id="UP000263517">
    <property type="component" value="Unassembled WGS sequence"/>
</dbReference>
<organism evidence="1 2">
    <name type="scientific">Alteromonas australica</name>
    <dbReference type="NCBI Taxonomy" id="589873"/>
    <lineage>
        <taxon>Bacteria</taxon>
        <taxon>Pseudomonadati</taxon>
        <taxon>Pseudomonadota</taxon>
        <taxon>Gammaproteobacteria</taxon>
        <taxon>Alteromonadales</taxon>
        <taxon>Alteromonadaceae</taxon>
        <taxon>Alteromonas/Salinimonas group</taxon>
        <taxon>Alteromonas</taxon>
    </lineage>
</organism>
<dbReference type="EMBL" id="DNAN01000720">
    <property type="protein sequence ID" value="HAW78142.1"/>
    <property type="molecule type" value="Genomic_DNA"/>
</dbReference>
<evidence type="ECO:0000313" key="2">
    <source>
        <dbReference type="Proteomes" id="UP000263517"/>
    </source>
</evidence>
<evidence type="ECO:0000313" key="1">
    <source>
        <dbReference type="EMBL" id="HAW78142.1"/>
    </source>
</evidence>
<proteinExistence type="predicted"/>
<accession>A0A350PA25</accession>